<reference evidence="1" key="1">
    <citation type="submission" date="2021-02" db="EMBL/GenBank/DDBJ databases">
        <authorList>
            <person name="Nowell W R."/>
        </authorList>
    </citation>
    <scope>NUCLEOTIDE SEQUENCE</scope>
    <source>
        <strain evidence="1">Ploen Becks lab</strain>
    </source>
</reference>
<evidence type="ECO:0000313" key="2">
    <source>
        <dbReference type="Proteomes" id="UP000663879"/>
    </source>
</evidence>
<dbReference type="AlphaFoldDB" id="A0A814M529"/>
<evidence type="ECO:0000313" key="1">
    <source>
        <dbReference type="EMBL" id="CAF1074521.1"/>
    </source>
</evidence>
<dbReference type="InterPro" id="IPR038765">
    <property type="entry name" value="Papain-like_cys_pep_sf"/>
</dbReference>
<organism evidence="1 2">
    <name type="scientific">Brachionus calyciflorus</name>
    <dbReference type="NCBI Taxonomy" id="104777"/>
    <lineage>
        <taxon>Eukaryota</taxon>
        <taxon>Metazoa</taxon>
        <taxon>Spiralia</taxon>
        <taxon>Gnathifera</taxon>
        <taxon>Rotifera</taxon>
        <taxon>Eurotatoria</taxon>
        <taxon>Monogononta</taxon>
        <taxon>Pseudotrocha</taxon>
        <taxon>Ploima</taxon>
        <taxon>Brachionidae</taxon>
        <taxon>Brachionus</taxon>
    </lineage>
</organism>
<evidence type="ECO:0008006" key="3">
    <source>
        <dbReference type="Google" id="ProtNLM"/>
    </source>
</evidence>
<dbReference type="Proteomes" id="UP000663879">
    <property type="component" value="Unassembled WGS sequence"/>
</dbReference>
<dbReference type="EMBL" id="CAJNOC010006290">
    <property type="protein sequence ID" value="CAF1074521.1"/>
    <property type="molecule type" value="Genomic_DNA"/>
</dbReference>
<accession>A0A814M529</accession>
<sequence length="238" mass="27792">MLNGIEAVFPTAKLYGCWFHFNQAIIRYLFDNCGLKTLYLTNFEFKLWIRKLSAFSFISKHDILLGWDNILDTIPCDLHKSILKFIKYFVNNWLKGPYGPYFNNYENNARYPTINGLLSTDIYLLDRPMFNPDVLLENIFIQVVHAENHWVTVSNYNPNFKSNELNCWYVYDSINSANYYLQKIKHFLKLINGGSRYMTICNIPVVQQIGYDDCGLFALGYALALAMDIDPGSIYFDQ</sequence>
<keyword evidence="2" id="KW-1185">Reference proteome</keyword>
<name>A0A814M529_9BILA</name>
<comment type="caution">
    <text evidence="1">The sequence shown here is derived from an EMBL/GenBank/DDBJ whole genome shotgun (WGS) entry which is preliminary data.</text>
</comment>
<dbReference type="OrthoDB" id="10029846at2759"/>
<proteinExistence type="predicted"/>
<feature type="non-terminal residue" evidence="1">
    <location>
        <position position="238"/>
    </location>
</feature>
<gene>
    <name evidence="1" type="ORF">OXX778_LOCUS19896</name>
</gene>
<dbReference type="SUPFAM" id="SSF54001">
    <property type="entry name" value="Cysteine proteinases"/>
    <property type="match status" value="1"/>
</dbReference>
<protein>
    <recommendedName>
        <fullName evidence="3">Ubiquitin-like protease family profile domain-containing protein</fullName>
    </recommendedName>
</protein>
<dbReference type="Gene3D" id="3.40.395.10">
    <property type="entry name" value="Adenoviral Proteinase, Chain A"/>
    <property type="match status" value="1"/>
</dbReference>